<dbReference type="PANTHER" id="PTHR33606">
    <property type="entry name" value="PROTEIN YCII"/>
    <property type="match status" value="1"/>
</dbReference>
<keyword evidence="4" id="KW-1185">Reference proteome</keyword>
<evidence type="ECO:0000256" key="1">
    <source>
        <dbReference type="ARBA" id="ARBA00007689"/>
    </source>
</evidence>
<proteinExistence type="inferred from homology"/>
<evidence type="ECO:0000259" key="2">
    <source>
        <dbReference type="Pfam" id="PF03795"/>
    </source>
</evidence>
<comment type="similarity">
    <text evidence="1">Belongs to the YciI family.</text>
</comment>
<comment type="caution">
    <text evidence="3">The sequence shown here is derived from an EMBL/GenBank/DDBJ whole genome shotgun (WGS) entry which is preliminary data.</text>
</comment>
<dbReference type="InterPro" id="IPR011008">
    <property type="entry name" value="Dimeric_a/b-barrel"/>
</dbReference>
<reference evidence="4" key="1">
    <citation type="journal article" date="2019" name="Int. J. Syst. Evol. Microbiol.">
        <title>The Global Catalogue of Microorganisms (GCM) 10K type strain sequencing project: providing services to taxonomists for standard genome sequencing and annotation.</title>
        <authorList>
            <consortium name="The Broad Institute Genomics Platform"/>
            <consortium name="The Broad Institute Genome Sequencing Center for Infectious Disease"/>
            <person name="Wu L."/>
            <person name="Ma J."/>
        </authorList>
    </citation>
    <scope>NUCLEOTIDE SEQUENCE [LARGE SCALE GENOMIC DNA]</scope>
    <source>
        <strain evidence="4">JCM 16916</strain>
    </source>
</reference>
<accession>A0ABP7MGC0</accession>
<feature type="domain" description="YCII-related" evidence="2">
    <location>
        <begin position="6"/>
        <end position="87"/>
    </location>
</feature>
<protein>
    <recommendedName>
        <fullName evidence="2">YCII-related domain-containing protein</fullName>
    </recommendedName>
</protein>
<dbReference type="SUPFAM" id="SSF54909">
    <property type="entry name" value="Dimeric alpha+beta barrel"/>
    <property type="match status" value="1"/>
</dbReference>
<dbReference type="Pfam" id="PF03795">
    <property type="entry name" value="YCII"/>
    <property type="match status" value="1"/>
</dbReference>
<name>A0ABP7MGC0_9GAMM</name>
<dbReference type="EMBL" id="BAAAZU010000004">
    <property type="protein sequence ID" value="GAA3920517.1"/>
    <property type="molecule type" value="Genomic_DNA"/>
</dbReference>
<dbReference type="Proteomes" id="UP001501727">
    <property type="component" value="Unassembled WGS sequence"/>
</dbReference>
<gene>
    <name evidence="3" type="ORF">GCM10022229_12750</name>
</gene>
<evidence type="ECO:0000313" key="4">
    <source>
        <dbReference type="Proteomes" id="UP001501727"/>
    </source>
</evidence>
<dbReference type="PANTHER" id="PTHR33606:SF3">
    <property type="entry name" value="PROTEIN YCII"/>
    <property type="match status" value="1"/>
</dbReference>
<evidence type="ECO:0000313" key="3">
    <source>
        <dbReference type="EMBL" id="GAA3920517.1"/>
    </source>
</evidence>
<dbReference type="Gene3D" id="3.30.70.1060">
    <property type="entry name" value="Dimeric alpha+beta barrel"/>
    <property type="match status" value="1"/>
</dbReference>
<dbReference type="InterPro" id="IPR005545">
    <property type="entry name" value="YCII"/>
</dbReference>
<organism evidence="3 4">
    <name type="scientific">Luteimonas lutimaris</name>
    <dbReference type="NCBI Taxonomy" id="698645"/>
    <lineage>
        <taxon>Bacteria</taxon>
        <taxon>Pseudomonadati</taxon>
        <taxon>Pseudomonadota</taxon>
        <taxon>Gammaproteobacteria</taxon>
        <taxon>Lysobacterales</taxon>
        <taxon>Lysobacteraceae</taxon>
        <taxon>Luteimonas</taxon>
    </lineage>
</organism>
<sequence>MARTFAVTYSYSPDEALQDATRPAHLAHLRSLADAGTLIASGPWGPDDARGGLLIFRADTQAAVQAIVDRDPFTVRGVVASSEIREWLPLLGSAAPALAAEKTAN</sequence>
<dbReference type="InterPro" id="IPR051807">
    <property type="entry name" value="Sec-metab_biosynth-assoc"/>
</dbReference>
<dbReference type="RefSeq" id="WP_344759115.1">
    <property type="nucleotide sequence ID" value="NZ_BAAAZU010000004.1"/>
</dbReference>